<evidence type="ECO:0000313" key="7">
    <source>
        <dbReference type="EMBL" id="KNZ70999.1"/>
    </source>
</evidence>
<dbReference type="InterPro" id="IPR008949">
    <property type="entry name" value="Isoprenoid_synthase_dom_sf"/>
</dbReference>
<evidence type="ECO:0000256" key="6">
    <source>
        <dbReference type="RuleBase" id="RU004466"/>
    </source>
</evidence>
<dbReference type="InterPro" id="IPR000092">
    <property type="entry name" value="Polyprenyl_synt"/>
</dbReference>
<dbReference type="PANTHER" id="PTHR12001">
    <property type="entry name" value="GERANYLGERANYL PYROPHOSPHATE SYNTHASE"/>
    <property type="match status" value="1"/>
</dbReference>
<evidence type="ECO:0000256" key="3">
    <source>
        <dbReference type="ARBA" id="ARBA00022679"/>
    </source>
</evidence>
<evidence type="ECO:0000313" key="8">
    <source>
        <dbReference type="Proteomes" id="UP000037175"/>
    </source>
</evidence>
<keyword evidence="4" id="KW-0479">Metal-binding</keyword>
<keyword evidence="5" id="KW-0460">Magnesium</keyword>
<dbReference type="InterPro" id="IPR033749">
    <property type="entry name" value="Polyprenyl_synt_CS"/>
</dbReference>
<evidence type="ECO:0000256" key="4">
    <source>
        <dbReference type="ARBA" id="ARBA00022723"/>
    </source>
</evidence>
<dbReference type="GO" id="GO:0046872">
    <property type="term" value="F:metal ion binding"/>
    <property type="evidence" value="ECO:0007669"/>
    <property type="project" value="UniProtKB-KW"/>
</dbReference>
<protein>
    <submittedName>
        <fullName evidence="7">Trans-hexaprenyltranstransferase</fullName>
    </submittedName>
</protein>
<dbReference type="RefSeq" id="WP_052216389.1">
    <property type="nucleotide sequence ID" value="NZ_LGTE01000001.1"/>
</dbReference>
<dbReference type="CDD" id="cd00685">
    <property type="entry name" value="Trans_IPPS_HT"/>
    <property type="match status" value="1"/>
</dbReference>
<dbReference type="SUPFAM" id="SSF48576">
    <property type="entry name" value="Terpenoid synthases"/>
    <property type="match status" value="1"/>
</dbReference>
<dbReference type="GO" id="GO:0004659">
    <property type="term" value="F:prenyltransferase activity"/>
    <property type="evidence" value="ECO:0007669"/>
    <property type="project" value="InterPro"/>
</dbReference>
<proteinExistence type="inferred from homology"/>
<dbReference type="PANTHER" id="PTHR12001:SF69">
    <property type="entry name" value="ALL TRANS-POLYPRENYL-DIPHOSPHATE SYNTHASE PDSS1"/>
    <property type="match status" value="1"/>
</dbReference>
<evidence type="ECO:0000256" key="1">
    <source>
        <dbReference type="ARBA" id="ARBA00001946"/>
    </source>
</evidence>
<keyword evidence="3 6" id="KW-0808">Transferase</keyword>
<keyword evidence="8" id="KW-1185">Reference proteome</keyword>
<sequence length="323" mass="36031">MKAKELFGEIRNDLVLVEKELKKIANLPEEKLLSETSGHLLNAGGKRLRPAFALLAGKTFQYDLEKLLPLAVALELIHMATLVHDDVVDASVTRRGIPTVKAKWGNQVSVYTGDFIFGQSLIQIARCNNKKIAEILADVSVKMSEGEIVQLRTTFDPKQSLRDYLFRIKRKTALLISASCELGALAAGAPENFVRALRWYGYYLGMAFQITDDILDLIAEEKELGKPVGSDLRQGVVTLPVIFALQKSPRKEWLAEVVGKPDKKEGEVLEAIDEIKKCGAIEYSFGVSQRYLIKAKQRLEILPESNAKKSLALIADFINIRTY</sequence>
<dbReference type="PROSITE" id="PS00444">
    <property type="entry name" value="POLYPRENYL_SYNTHASE_2"/>
    <property type="match status" value="1"/>
</dbReference>
<evidence type="ECO:0000256" key="5">
    <source>
        <dbReference type="ARBA" id="ARBA00022842"/>
    </source>
</evidence>
<comment type="similarity">
    <text evidence="2 6">Belongs to the FPP/GGPP synthase family.</text>
</comment>
<dbReference type="Proteomes" id="UP000037175">
    <property type="component" value="Unassembled WGS sequence"/>
</dbReference>
<dbReference type="Pfam" id="PF00348">
    <property type="entry name" value="polyprenyl_synt"/>
    <property type="match status" value="1"/>
</dbReference>
<comment type="cofactor">
    <cofactor evidence="1">
        <name>Mg(2+)</name>
        <dbReference type="ChEBI" id="CHEBI:18420"/>
    </cofactor>
</comment>
<dbReference type="AlphaFoldDB" id="A0A0L6W7C2"/>
<evidence type="ECO:0000256" key="2">
    <source>
        <dbReference type="ARBA" id="ARBA00006706"/>
    </source>
</evidence>
<gene>
    <name evidence="7" type="ORF">Tfer_0069</name>
</gene>
<dbReference type="PATRIC" id="fig|281456.6.peg.70"/>
<reference evidence="8" key="1">
    <citation type="submission" date="2015-07" db="EMBL/GenBank/DDBJ databases">
        <title>Complete Genome of Thermincola ferriacetica strain Z-0001T.</title>
        <authorList>
            <person name="Lusk B."/>
            <person name="Badalamenti J.P."/>
            <person name="Parameswaran P."/>
            <person name="Bond D.R."/>
            <person name="Torres C.I."/>
        </authorList>
    </citation>
    <scope>NUCLEOTIDE SEQUENCE [LARGE SCALE GENOMIC DNA]</scope>
    <source>
        <strain evidence="8">Z-0001</strain>
    </source>
</reference>
<dbReference type="EMBL" id="LGTE01000001">
    <property type="protein sequence ID" value="KNZ70999.1"/>
    <property type="molecule type" value="Genomic_DNA"/>
</dbReference>
<dbReference type="SFLD" id="SFLDS00005">
    <property type="entry name" value="Isoprenoid_Synthase_Type_I"/>
    <property type="match status" value="1"/>
</dbReference>
<comment type="caution">
    <text evidence="7">The sequence shown here is derived from an EMBL/GenBank/DDBJ whole genome shotgun (WGS) entry which is preliminary data.</text>
</comment>
<dbReference type="PROSITE" id="PS00723">
    <property type="entry name" value="POLYPRENYL_SYNTHASE_1"/>
    <property type="match status" value="1"/>
</dbReference>
<dbReference type="Gene3D" id="1.10.600.10">
    <property type="entry name" value="Farnesyl Diphosphate Synthase"/>
    <property type="match status" value="1"/>
</dbReference>
<dbReference type="GO" id="GO:0008299">
    <property type="term" value="P:isoprenoid biosynthetic process"/>
    <property type="evidence" value="ECO:0007669"/>
    <property type="project" value="InterPro"/>
</dbReference>
<name>A0A0L6W7C2_9FIRM</name>
<accession>A0A0L6W7C2</accession>
<organism evidence="7 8">
    <name type="scientific">Thermincola ferriacetica</name>
    <dbReference type="NCBI Taxonomy" id="281456"/>
    <lineage>
        <taxon>Bacteria</taxon>
        <taxon>Bacillati</taxon>
        <taxon>Bacillota</taxon>
        <taxon>Clostridia</taxon>
        <taxon>Eubacteriales</taxon>
        <taxon>Thermincolaceae</taxon>
        <taxon>Thermincola</taxon>
    </lineage>
</organism>